<evidence type="ECO:0000313" key="4">
    <source>
        <dbReference type="Proteomes" id="UP000310158"/>
    </source>
</evidence>
<feature type="compositionally biased region" description="Basic and acidic residues" evidence="1">
    <location>
        <begin position="89"/>
        <end position="102"/>
    </location>
</feature>
<name>A0A4S4LUQ5_9AGAM</name>
<reference evidence="3 4" key="1">
    <citation type="submission" date="2019-02" db="EMBL/GenBank/DDBJ databases">
        <title>Genome sequencing of the rare red list fungi Bondarzewia mesenterica.</title>
        <authorList>
            <person name="Buettner E."/>
            <person name="Kellner H."/>
        </authorList>
    </citation>
    <scope>NUCLEOTIDE SEQUENCE [LARGE SCALE GENOMIC DNA]</scope>
    <source>
        <strain evidence="3 4">DSM 108281</strain>
    </source>
</reference>
<feature type="compositionally biased region" description="Polar residues" evidence="1">
    <location>
        <begin position="181"/>
        <end position="195"/>
    </location>
</feature>
<feature type="region of interest" description="Disordered" evidence="1">
    <location>
        <begin position="156"/>
        <end position="288"/>
    </location>
</feature>
<dbReference type="Proteomes" id="UP000310158">
    <property type="component" value="Unassembled WGS sequence"/>
</dbReference>
<keyword evidence="2" id="KW-1133">Transmembrane helix</keyword>
<evidence type="ECO:0000256" key="2">
    <source>
        <dbReference type="SAM" id="Phobius"/>
    </source>
</evidence>
<keyword evidence="4" id="KW-1185">Reference proteome</keyword>
<feature type="compositionally biased region" description="Low complexity" evidence="1">
    <location>
        <begin position="156"/>
        <end position="172"/>
    </location>
</feature>
<evidence type="ECO:0000313" key="3">
    <source>
        <dbReference type="EMBL" id="THH16152.1"/>
    </source>
</evidence>
<feature type="region of interest" description="Disordered" evidence="1">
    <location>
        <begin position="1"/>
        <end position="21"/>
    </location>
</feature>
<dbReference type="AlphaFoldDB" id="A0A4S4LUQ5"/>
<feature type="transmembrane region" description="Helical" evidence="2">
    <location>
        <begin position="32"/>
        <end position="55"/>
    </location>
</feature>
<feature type="compositionally biased region" description="Polar residues" evidence="1">
    <location>
        <begin position="1"/>
        <end position="10"/>
    </location>
</feature>
<proteinExistence type="predicted"/>
<dbReference type="EMBL" id="SGPL01000172">
    <property type="protein sequence ID" value="THH16152.1"/>
    <property type="molecule type" value="Genomic_DNA"/>
</dbReference>
<accession>A0A4S4LUQ5</accession>
<keyword evidence="2" id="KW-0472">Membrane</keyword>
<feature type="region of interest" description="Disordered" evidence="1">
    <location>
        <begin position="70"/>
        <end position="105"/>
    </location>
</feature>
<keyword evidence="2" id="KW-0812">Transmembrane</keyword>
<evidence type="ECO:0000256" key="1">
    <source>
        <dbReference type="SAM" id="MobiDB-lite"/>
    </source>
</evidence>
<feature type="compositionally biased region" description="Polar residues" evidence="1">
    <location>
        <begin position="231"/>
        <end position="242"/>
    </location>
</feature>
<protein>
    <submittedName>
        <fullName evidence="3">Uncharacterized protein</fullName>
    </submittedName>
</protein>
<feature type="compositionally biased region" description="Polar residues" evidence="1">
    <location>
        <begin position="73"/>
        <end position="88"/>
    </location>
</feature>
<sequence length="288" mass="31456">MATVTQTQGSDEAAGTPDQTSQNGVFLFSSPAFLAIVAALVLCLIGLVTVFALYFRLRSRFKRELSVKEEARSNPTNFRQPGVSQVEVTDSRQPERPHDRPLGNELCTLSVTDLRDTSRVARMRSPPLEIIASSSSFTCPNHDASLALHSERSSIAASLPPHPSSPAASSYSLTHPPCLSSPLNPGSATHTQSQAAPRHRQWRPESPSASMAAPDFGRASPDLRSWHGTGSVESFSLTENVSRTPRRRPLPDPMRPRRRVDGMTGDDWSSTDTQLPPPPPYHKEQDSQ</sequence>
<gene>
    <name evidence="3" type="ORF">EW146_g4445</name>
</gene>
<organism evidence="3 4">
    <name type="scientific">Bondarzewia mesenterica</name>
    <dbReference type="NCBI Taxonomy" id="1095465"/>
    <lineage>
        <taxon>Eukaryota</taxon>
        <taxon>Fungi</taxon>
        <taxon>Dikarya</taxon>
        <taxon>Basidiomycota</taxon>
        <taxon>Agaricomycotina</taxon>
        <taxon>Agaricomycetes</taxon>
        <taxon>Russulales</taxon>
        <taxon>Bondarzewiaceae</taxon>
        <taxon>Bondarzewia</taxon>
    </lineage>
</organism>
<comment type="caution">
    <text evidence="3">The sequence shown here is derived from an EMBL/GenBank/DDBJ whole genome shotgun (WGS) entry which is preliminary data.</text>
</comment>